<reference evidence="2" key="1">
    <citation type="journal article" date="2007" name="PLoS ONE">
        <title>The first genome sequence of an elite grapevine cultivar (Pinot noir Vitis vinifera L.): coping with a highly heterozygous genome.</title>
        <authorList>
            <person name="Velasco R."/>
            <person name="Zharkikh A."/>
            <person name="Troggio M."/>
            <person name="Cartwright D.A."/>
            <person name="Cestaro A."/>
            <person name="Pruss D."/>
            <person name="Pindo M."/>
            <person name="FitzGerald L.M."/>
            <person name="Vezzulli S."/>
            <person name="Reid J."/>
            <person name="Malacarne G."/>
            <person name="Iliev D."/>
            <person name="Coppola G."/>
            <person name="Wardell B."/>
            <person name="Micheletti D."/>
            <person name="Macalma T."/>
            <person name="Facci M."/>
            <person name="Mitchell J.T."/>
            <person name="Perazzolli M."/>
            <person name="Eldredge G."/>
            <person name="Gatto P."/>
            <person name="Oyzerski R."/>
            <person name="Moretto M."/>
            <person name="Gutin N."/>
            <person name="Stefanini M."/>
            <person name="Chen Y."/>
            <person name="Segala C."/>
            <person name="Davenport C."/>
            <person name="Dematte L."/>
            <person name="Mraz A."/>
            <person name="Battilana J."/>
            <person name="Stormo K."/>
            <person name="Costa F."/>
            <person name="Tao Q."/>
            <person name="Si-Ammour A."/>
            <person name="Harkins T."/>
            <person name="Lackey A."/>
            <person name="Perbost C."/>
            <person name="Taillon B."/>
            <person name="Stella A."/>
            <person name="Solovyev V."/>
            <person name="Fawcett J.A."/>
            <person name="Sterck L."/>
            <person name="Vandepoele K."/>
            <person name="Grando S.M."/>
            <person name="Toppo S."/>
            <person name="Moser C."/>
            <person name="Lanchbury J."/>
            <person name="Bogden R."/>
            <person name="Skolnick M."/>
            <person name="Sgaramella V."/>
            <person name="Bhatnagar S.K."/>
            <person name="Fontana P."/>
            <person name="Gutin A."/>
            <person name="Van de Peer Y."/>
            <person name="Salamini F."/>
            <person name="Viola R."/>
        </authorList>
    </citation>
    <scope>NUCLEOTIDE SEQUENCE</scope>
</reference>
<evidence type="ECO:0000313" key="2">
    <source>
        <dbReference type="EMBL" id="CAN61796.1"/>
    </source>
</evidence>
<feature type="compositionally biased region" description="Low complexity" evidence="1">
    <location>
        <begin position="22"/>
        <end position="33"/>
    </location>
</feature>
<dbReference type="ExpressionAtlas" id="A5BUV4">
    <property type="expression patterns" value="baseline and differential"/>
</dbReference>
<evidence type="ECO:0000256" key="1">
    <source>
        <dbReference type="SAM" id="MobiDB-lite"/>
    </source>
</evidence>
<dbReference type="EMBL" id="AM472033">
    <property type="protein sequence ID" value="CAN61796.1"/>
    <property type="molecule type" value="Genomic_DNA"/>
</dbReference>
<name>A5BUV4_VITVI</name>
<protein>
    <submittedName>
        <fullName evidence="2">Uncharacterized protein</fullName>
    </submittedName>
</protein>
<proteinExistence type="predicted"/>
<accession>A5BUV4</accession>
<dbReference type="AlphaFoldDB" id="A5BUV4"/>
<sequence>MEVASETVEKVESSRSMEHSPSKSSLDSASEASDQPDRTDPSNASPNPLKDVDFLQEEFISNSPLLLKYAQLANNALKIIFSKWVGEEWGQLRFLIYVTFCFETAYGLKFHRVGTRGPLGVSFMTNLDWNCVADRFE</sequence>
<feature type="compositionally biased region" description="Basic and acidic residues" evidence="1">
    <location>
        <begin position="7"/>
        <end position="21"/>
    </location>
</feature>
<gene>
    <name evidence="2" type="ORF">VITISV_044289</name>
</gene>
<organism evidence="2">
    <name type="scientific">Vitis vinifera</name>
    <name type="common">Grape</name>
    <dbReference type="NCBI Taxonomy" id="29760"/>
    <lineage>
        <taxon>Eukaryota</taxon>
        <taxon>Viridiplantae</taxon>
        <taxon>Streptophyta</taxon>
        <taxon>Embryophyta</taxon>
        <taxon>Tracheophyta</taxon>
        <taxon>Spermatophyta</taxon>
        <taxon>Magnoliopsida</taxon>
        <taxon>eudicotyledons</taxon>
        <taxon>Gunneridae</taxon>
        <taxon>Pentapetalae</taxon>
        <taxon>rosids</taxon>
        <taxon>Vitales</taxon>
        <taxon>Vitaceae</taxon>
        <taxon>Viteae</taxon>
        <taxon>Vitis</taxon>
    </lineage>
</organism>
<feature type="region of interest" description="Disordered" evidence="1">
    <location>
        <begin position="1"/>
        <end position="50"/>
    </location>
</feature>